<feature type="domain" description="AB hydrolase-1" evidence="1">
    <location>
        <begin position="21"/>
        <end position="240"/>
    </location>
</feature>
<dbReference type="SUPFAM" id="SSF53474">
    <property type="entry name" value="alpha/beta-Hydrolases"/>
    <property type="match status" value="1"/>
</dbReference>
<sequence length="250" mass="27498">MRERIKMNQITEAHNDQEIGIVFIHGAGLNSSIWDAVISEMEVPCLAVHYPGRSGDERSLKSLTINDYVAHMTAQIERWGVRKFVIVAHSLGGALGLKVAEVMGERVKGYIAVGAAIPKDGGSFLSILPFPNRLIMGIMLRLLGTKPPESAIKQSLCHDLTSEQTETIARNFVADSARIYLDRYETHAPDVPKLYVKLAEDRDLSLPIQESAAANLKADDTITLPCGHLPMLSQPQALSEALRTFLDNKI</sequence>
<protein>
    <recommendedName>
        <fullName evidence="1">AB hydrolase-1 domain-containing protein</fullName>
    </recommendedName>
</protein>
<dbReference type="KEGG" id="pswu:SY83_04225"/>
<proteinExistence type="predicted"/>
<dbReference type="InterPro" id="IPR052897">
    <property type="entry name" value="Sec-Metab_Biosynth_Hydrolase"/>
</dbReference>
<dbReference type="AlphaFoldDB" id="A0A172TFC2"/>
<dbReference type="Gene3D" id="3.40.50.1820">
    <property type="entry name" value="alpha/beta hydrolase"/>
    <property type="match status" value="1"/>
</dbReference>
<dbReference type="Proteomes" id="UP000076927">
    <property type="component" value="Chromosome"/>
</dbReference>
<evidence type="ECO:0000313" key="3">
    <source>
        <dbReference type="Proteomes" id="UP000076927"/>
    </source>
</evidence>
<dbReference type="PATRIC" id="fig|1178515.4.peg.844"/>
<name>A0A172TFC2_9BACL</name>
<evidence type="ECO:0000259" key="1">
    <source>
        <dbReference type="Pfam" id="PF12697"/>
    </source>
</evidence>
<gene>
    <name evidence="2" type="ORF">SY83_04225</name>
</gene>
<dbReference type="PANTHER" id="PTHR37017">
    <property type="entry name" value="AB HYDROLASE-1 DOMAIN-CONTAINING PROTEIN-RELATED"/>
    <property type="match status" value="1"/>
</dbReference>
<dbReference type="PANTHER" id="PTHR37017:SF11">
    <property type="entry name" value="ESTERASE_LIPASE_THIOESTERASE DOMAIN-CONTAINING PROTEIN"/>
    <property type="match status" value="1"/>
</dbReference>
<organism evidence="2 3">
    <name type="scientific">Paenibacillus swuensis</name>
    <dbReference type="NCBI Taxonomy" id="1178515"/>
    <lineage>
        <taxon>Bacteria</taxon>
        <taxon>Bacillati</taxon>
        <taxon>Bacillota</taxon>
        <taxon>Bacilli</taxon>
        <taxon>Bacillales</taxon>
        <taxon>Paenibacillaceae</taxon>
        <taxon>Paenibacillus</taxon>
    </lineage>
</organism>
<dbReference type="InterPro" id="IPR000073">
    <property type="entry name" value="AB_hydrolase_1"/>
</dbReference>
<accession>A0A172TFC2</accession>
<dbReference type="EMBL" id="CP011388">
    <property type="protein sequence ID" value="ANE45636.1"/>
    <property type="molecule type" value="Genomic_DNA"/>
</dbReference>
<dbReference type="OrthoDB" id="9112061at2"/>
<dbReference type="Pfam" id="PF12697">
    <property type="entry name" value="Abhydrolase_6"/>
    <property type="match status" value="1"/>
</dbReference>
<reference evidence="2 3" key="1">
    <citation type="submission" date="2015-01" db="EMBL/GenBank/DDBJ databases">
        <title>Paenibacillus swuensis/DY6/whole genome sequencing.</title>
        <authorList>
            <person name="Kim M.K."/>
            <person name="Srinivasan S."/>
            <person name="Lee J.-J."/>
        </authorList>
    </citation>
    <scope>NUCLEOTIDE SEQUENCE [LARGE SCALE GENOMIC DNA]</scope>
    <source>
        <strain evidence="2 3">DY6</strain>
    </source>
</reference>
<dbReference type="InterPro" id="IPR029058">
    <property type="entry name" value="AB_hydrolase_fold"/>
</dbReference>
<evidence type="ECO:0000313" key="2">
    <source>
        <dbReference type="EMBL" id="ANE45636.1"/>
    </source>
</evidence>
<keyword evidence="3" id="KW-1185">Reference proteome</keyword>
<dbReference type="STRING" id="1178515.SY83_04225"/>